<evidence type="ECO:0000313" key="4">
    <source>
        <dbReference type="Proteomes" id="UP000231464"/>
    </source>
</evidence>
<dbReference type="PANTHER" id="PTHR13420:SF7">
    <property type="entry name" value="UPF0235 PROTEIN C15ORF40"/>
    <property type="match status" value="1"/>
</dbReference>
<accession>A0A2M6WBD5</accession>
<comment type="caution">
    <text evidence="3">The sequence shown here is derived from an EMBL/GenBank/DDBJ whole genome shotgun (WGS) entry which is preliminary data.</text>
</comment>
<organism evidence="3 4">
    <name type="scientific">Candidatus Kuenenbacteria bacterium CG10_big_fil_rev_8_21_14_0_10_36_11</name>
    <dbReference type="NCBI Taxonomy" id="1974618"/>
    <lineage>
        <taxon>Bacteria</taxon>
        <taxon>Candidatus Kueneniibacteriota</taxon>
    </lineage>
</organism>
<dbReference type="SMART" id="SM01152">
    <property type="entry name" value="DUF167"/>
    <property type="match status" value="1"/>
</dbReference>
<dbReference type="SUPFAM" id="SSF69786">
    <property type="entry name" value="YggU-like"/>
    <property type="match status" value="1"/>
</dbReference>
<dbReference type="Gene3D" id="3.30.1200.10">
    <property type="entry name" value="YggU-like"/>
    <property type="match status" value="1"/>
</dbReference>
<dbReference type="EMBL" id="PFBP01000004">
    <property type="protein sequence ID" value="PIT90102.1"/>
    <property type="molecule type" value="Genomic_DNA"/>
</dbReference>
<comment type="similarity">
    <text evidence="1 2">Belongs to the UPF0235 family.</text>
</comment>
<dbReference type="PANTHER" id="PTHR13420">
    <property type="entry name" value="UPF0235 PROTEIN C15ORF40"/>
    <property type="match status" value="1"/>
</dbReference>
<proteinExistence type="inferred from homology"/>
<gene>
    <name evidence="3" type="ORF">COU23_00300</name>
</gene>
<dbReference type="GO" id="GO:0005737">
    <property type="term" value="C:cytoplasm"/>
    <property type="evidence" value="ECO:0007669"/>
    <property type="project" value="TreeGrafter"/>
</dbReference>
<dbReference type="InterPro" id="IPR003746">
    <property type="entry name" value="DUF167"/>
</dbReference>
<dbReference type="InterPro" id="IPR036591">
    <property type="entry name" value="YggU-like_sf"/>
</dbReference>
<dbReference type="NCBIfam" id="TIGR00251">
    <property type="entry name" value="DUF167 family protein"/>
    <property type="match status" value="1"/>
</dbReference>
<name>A0A2M6WBD5_9BACT</name>
<reference evidence="4" key="1">
    <citation type="submission" date="2017-09" db="EMBL/GenBank/DDBJ databases">
        <title>Depth-based differentiation of microbial function through sediment-hosted aquifers and enrichment of novel symbionts in the deep terrestrial subsurface.</title>
        <authorList>
            <person name="Probst A.J."/>
            <person name="Ladd B."/>
            <person name="Jarett J.K."/>
            <person name="Geller-Mcgrath D.E."/>
            <person name="Sieber C.M.K."/>
            <person name="Emerson J.B."/>
            <person name="Anantharaman K."/>
            <person name="Thomas B.C."/>
            <person name="Malmstrom R."/>
            <person name="Stieglmeier M."/>
            <person name="Klingl A."/>
            <person name="Woyke T."/>
            <person name="Ryan C.M."/>
            <person name="Banfield J.F."/>
        </authorList>
    </citation>
    <scope>NUCLEOTIDE SEQUENCE [LARGE SCALE GENOMIC DNA]</scope>
</reference>
<evidence type="ECO:0000256" key="1">
    <source>
        <dbReference type="ARBA" id="ARBA00010364"/>
    </source>
</evidence>
<dbReference type="HAMAP" id="MF_00634">
    <property type="entry name" value="UPF0235"/>
    <property type="match status" value="1"/>
</dbReference>
<evidence type="ECO:0000313" key="3">
    <source>
        <dbReference type="EMBL" id="PIT90102.1"/>
    </source>
</evidence>
<dbReference type="AlphaFoldDB" id="A0A2M6WBD5"/>
<sequence length="82" mass="9117">MINTGILFMFIEVHVIIKASTNQIIKDLGAGIYRVRTTAAPEKGEANKKVLELLAQELKLPKSKLTIVSGLTSKRKLVRIEK</sequence>
<dbReference type="Pfam" id="PF02594">
    <property type="entry name" value="DUF167"/>
    <property type="match status" value="1"/>
</dbReference>
<protein>
    <recommendedName>
        <fullName evidence="2">UPF0235 protein COU23_00300</fullName>
    </recommendedName>
</protein>
<evidence type="ECO:0000256" key="2">
    <source>
        <dbReference type="HAMAP-Rule" id="MF_00634"/>
    </source>
</evidence>
<dbReference type="Proteomes" id="UP000231464">
    <property type="component" value="Unassembled WGS sequence"/>
</dbReference>